<proteinExistence type="predicted"/>
<evidence type="ECO:0000256" key="1">
    <source>
        <dbReference type="SAM" id="Coils"/>
    </source>
</evidence>
<keyword evidence="1" id="KW-0175">Coiled coil</keyword>
<protein>
    <submittedName>
        <fullName evidence="3">Uncharacterized protein</fullName>
    </submittedName>
</protein>
<organism evidence="3 4">
    <name type="scientific">Tilletia walkeri</name>
    <dbReference type="NCBI Taxonomy" id="117179"/>
    <lineage>
        <taxon>Eukaryota</taxon>
        <taxon>Fungi</taxon>
        <taxon>Dikarya</taxon>
        <taxon>Basidiomycota</taxon>
        <taxon>Ustilaginomycotina</taxon>
        <taxon>Exobasidiomycetes</taxon>
        <taxon>Tilletiales</taxon>
        <taxon>Tilletiaceae</taxon>
        <taxon>Tilletia</taxon>
    </lineage>
</organism>
<keyword evidence="4" id="KW-1185">Reference proteome</keyword>
<reference evidence="3" key="1">
    <citation type="submission" date="2016-04" db="EMBL/GenBank/DDBJ databases">
        <authorList>
            <person name="Nguyen H.D."/>
            <person name="Samba Siva P."/>
            <person name="Cullis J."/>
            <person name="Levesque C.A."/>
            <person name="Hambleton S."/>
        </authorList>
    </citation>
    <scope>NUCLEOTIDE SEQUENCE</scope>
    <source>
        <strain evidence="3">DAOMC 236422</strain>
    </source>
</reference>
<feature type="region of interest" description="Disordered" evidence="2">
    <location>
        <begin position="152"/>
        <end position="200"/>
    </location>
</feature>
<sequence>MPRPDSDFLALIHAARGQQAAHMSAPATQAPFPTIVNQQIDSRGGGSRVGNEHETIEFQRYVELFQAKLEVETQLRITQAELETLKSDRNALKGDLKATTTVGRSAETKAINALKEEKRALENAIEDLKLFQHPSAHSEERLGWSCERQELRPPWSSTGTPFKPPSFPLPAELPALSGVSQRHAGSRSSDLTSKILGLSH</sequence>
<name>A0A8X7T319_9BASI</name>
<comment type="caution">
    <text evidence="3">The sequence shown here is derived from an EMBL/GenBank/DDBJ whole genome shotgun (WGS) entry which is preliminary data.</text>
</comment>
<evidence type="ECO:0000256" key="2">
    <source>
        <dbReference type="SAM" id="MobiDB-lite"/>
    </source>
</evidence>
<reference evidence="3" key="2">
    <citation type="journal article" date="2019" name="IMA Fungus">
        <title>Genome sequencing and comparison of five Tilletia species to identify candidate genes for the detection of regulated species infecting wheat.</title>
        <authorList>
            <person name="Nguyen H.D.T."/>
            <person name="Sultana T."/>
            <person name="Kesanakurti P."/>
            <person name="Hambleton S."/>
        </authorList>
    </citation>
    <scope>NUCLEOTIDE SEQUENCE</scope>
    <source>
        <strain evidence="3">DAOMC 236422</strain>
    </source>
</reference>
<evidence type="ECO:0000313" key="3">
    <source>
        <dbReference type="EMBL" id="KAE8266624.1"/>
    </source>
</evidence>
<evidence type="ECO:0000313" key="4">
    <source>
        <dbReference type="Proteomes" id="UP000078113"/>
    </source>
</evidence>
<accession>A0A8X7T319</accession>
<gene>
    <name evidence="3" type="ORF">A4X09_0g5724</name>
</gene>
<dbReference type="Proteomes" id="UP000078113">
    <property type="component" value="Unassembled WGS sequence"/>
</dbReference>
<feature type="coiled-coil region" evidence="1">
    <location>
        <begin position="68"/>
        <end position="131"/>
    </location>
</feature>
<dbReference type="EMBL" id="LWDG02000312">
    <property type="protein sequence ID" value="KAE8266624.1"/>
    <property type="molecule type" value="Genomic_DNA"/>
</dbReference>
<dbReference type="AlphaFoldDB" id="A0A8X7T319"/>